<dbReference type="STRING" id="156980.SAMN04489745_1149"/>
<dbReference type="RefSeq" id="WP_066211661.1">
    <property type="nucleotide sequence ID" value="NZ_FNSN01000003.1"/>
</dbReference>
<evidence type="ECO:0008006" key="4">
    <source>
        <dbReference type="Google" id="ProtNLM"/>
    </source>
</evidence>
<dbReference type="Proteomes" id="UP000182652">
    <property type="component" value="Unassembled WGS sequence"/>
</dbReference>
<gene>
    <name evidence="2" type="ORF">SAMN04489745_1149</name>
</gene>
<reference evidence="2 3" key="1">
    <citation type="submission" date="2016-10" db="EMBL/GenBank/DDBJ databases">
        <authorList>
            <person name="de Groot N.N."/>
        </authorList>
    </citation>
    <scope>NUCLEOTIDE SEQUENCE [LARGE SCALE GENOMIC DNA]</scope>
    <source>
        <strain evidence="2 3">DSM 10495</strain>
    </source>
</reference>
<evidence type="ECO:0000313" key="2">
    <source>
        <dbReference type="EMBL" id="SEB75008.1"/>
    </source>
</evidence>
<sequence length="75" mass="7966">MLGDFWANASTVYKTVVLSALGFMVVGLGLNIIGLMKHNNPLAIGALPVIGVGLLLHVVGMVIRTRELRKGRPGK</sequence>
<keyword evidence="1" id="KW-0472">Membrane</keyword>
<organism evidence="2 3">
    <name type="scientific">Arthrobacter woluwensis</name>
    <dbReference type="NCBI Taxonomy" id="156980"/>
    <lineage>
        <taxon>Bacteria</taxon>
        <taxon>Bacillati</taxon>
        <taxon>Actinomycetota</taxon>
        <taxon>Actinomycetes</taxon>
        <taxon>Micrococcales</taxon>
        <taxon>Micrococcaceae</taxon>
        <taxon>Arthrobacter</taxon>
    </lineage>
</organism>
<dbReference type="EMBL" id="FNSN01000003">
    <property type="protein sequence ID" value="SEB75008.1"/>
    <property type="molecule type" value="Genomic_DNA"/>
</dbReference>
<dbReference type="AlphaFoldDB" id="A0A1H4LWP8"/>
<evidence type="ECO:0000313" key="3">
    <source>
        <dbReference type="Proteomes" id="UP000182652"/>
    </source>
</evidence>
<protein>
    <recommendedName>
        <fullName evidence="4">DUF3188 domain-containing protein</fullName>
    </recommendedName>
</protein>
<keyword evidence="1" id="KW-1133">Transmembrane helix</keyword>
<keyword evidence="1" id="KW-0812">Transmembrane</keyword>
<evidence type="ECO:0000256" key="1">
    <source>
        <dbReference type="SAM" id="Phobius"/>
    </source>
</evidence>
<accession>A0A1H4LWP8</accession>
<feature type="transmembrane region" description="Helical" evidence="1">
    <location>
        <begin position="12"/>
        <end position="36"/>
    </location>
</feature>
<feature type="transmembrane region" description="Helical" evidence="1">
    <location>
        <begin position="42"/>
        <end position="63"/>
    </location>
</feature>
<keyword evidence="3" id="KW-1185">Reference proteome</keyword>
<name>A0A1H4LWP8_9MICC</name>
<proteinExistence type="predicted"/>